<dbReference type="Proteomes" id="UP000635071">
    <property type="component" value="Unassembled WGS sequence"/>
</dbReference>
<reference evidence="3" key="1">
    <citation type="journal article" date="2014" name="Int. J. Syst. Evol. Microbiol.">
        <title>Complete genome sequence of Corynebacterium casei LMG S-19264T (=DSM 44701T), isolated from a smear-ripened cheese.</title>
        <authorList>
            <consortium name="US DOE Joint Genome Institute (JGI-PGF)"/>
            <person name="Walter F."/>
            <person name="Albersmeier A."/>
            <person name="Kalinowski J."/>
            <person name="Ruckert C."/>
        </authorList>
    </citation>
    <scope>NUCLEOTIDE SEQUENCE</scope>
    <source>
        <strain evidence="3">CGMCC 1.15519</strain>
    </source>
</reference>
<evidence type="ECO:0000313" key="3">
    <source>
        <dbReference type="EMBL" id="GGE20232.1"/>
    </source>
</evidence>
<dbReference type="EMBL" id="BMJM01000013">
    <property type="protein sequence ID" value="GGE20232.1"/>
    <property type="molecule type" value="Genomic_DNA"/>
</dbReference>
<dbReference type="PANTHER" id="PTHR43767:SF1">
    <property type="entry name" value="NONRIBOSOMAL PEPTIDE SYNTHASE PES1 (EUROFUNG)-RELATED"/>
    <property type="match status" value="1"/>
</dbReference>
<dbReference type="Pfam" id="PF13193">
    <property type="entry name" value="AMP-binding_C"/>
    <property type="match status" value="1"/>
</dbReference>
<dbReference type="InterPro" id="IPR000873">
    <property type="entry name" value="AMP-dep_synth/lig_dom"/>
</dbReference>
<feature type="domain" description="AMP-binding enzyme C-terminal" evidence="2">
    <location>
        <begin position="463"/>
        <end position="538"/>
    </location>
</feature>
<sequence>MMGGGALQVQETKTSYLATAGAPEWNFANVWETIAAEVPDRIALIHGDQRVSWRDFSRNADAIAAVLLDAGLAPQDKVALYLHNSPAYLESVFAALKASLVPVNTNYRYTGDELVQLWTNADATAVIFHGAFVAQAEAVRARCPAVKAWLFVDDGEAPCPSWAVAYRGAAAGSAGQAVAARARSGDDQVFIYTGGTTGLPRGVMWRQHDLFLASNTTGDPEIADLDHVRKRLVGTVSPVGLPAAPLMHGTGYVFAATILNRGGTVVTLPGTSFDVTVLLDAIDREAVTDLCIVGDAFCRPIVDALDSQPGKWDIKRLRVVSSSGMAWSASVKARLLVHAPDALLIDFLNASEASGMGRALTSSKRTAGGSRFQLGKNACVIDAAGQQLEPGSTEAGRVAVRGHIPLGYYKDPAKTAATFPVIEGIRYAVPGDLATIDADGSITLLGRGSTSINTGGEKVFPEEVEDAIKSYVGVADTLVVGVPHVRFGQMVAAAVEWEYGADRNEHALLDHLRARLAGHKVPRAVIPVDSLGRGPNGKADHPGVRARIIAWLEARETEKPE</sequence>
<dbReference type="InterPro" id="IPR050237">
    <property type="entry name" value="ATP-dep_AMP-bd_enzyme"/>
</dbReference>
<name>A0A917A0P5_9SPHN</name>
<evidence type="ECO:0000313" key="4">
    <source>
        <dbReference type="Proteomes" id="UP000635071"/>
    </source>
</evidence>
<evidence type="ECO:0000259" key="2">
    <source>
        <dbReference type="Pfam" id="PF13193"/>
    </source>
</evidence>
<dbReference type="NCBIfam" id="NF005863">
    <property type="entry name" value="PRK07798.1"/>
    <property type="match status" value="1"/>
</dbReference>
<comment type="caution">
    <text evidence="3">The sequence shown here is derived from an EMBL/GenBank/DDBJ whole genome shotgun (WGS) entry which is preliminary data.</text>
</comment>
<dbReference type="PROSITE" id="PS00455">
    <property type="entry name" value="AMP_BINDING"/>
    <property type="match status" value="1"/>
</dbReference>
<dbReference type="GO" id="GO:0016878">
    <property type="term" value="F:acid-thiol ligase activity"/>
    <property type="evidence" value="ECO:0007669"/>
    <property type="project" value="UniProtKB-ARBA"/>
</dbReference>
<dbReference type="SUPFAM" id="SSF56801">
    <property type="entry name" value="Acetyl-CoA synthetase-like"/>
    <property type="match status" value="1"/>
</dbReference>
<reference evidence="3" key="2">
    <citation type="submission" date="2020-09" db="EMBL/GenBank/DDBJ databases">
        <authorList>
            <person name="Sun Q."/>
            <person name="Zhou Y."/>
        </authorList>
    </citation>
    <scope>NUCLEOTIDE SEQUENCE</scope>
    <source>
        <strain evidence="3">CGMCC 1.15519</strain>
    </source>
</reference>
<dbReference type="PANTHER" id="PTHR43767">
    <property type="entry name" value="LONG-CHAIN-FATTY-ACID--COA LIGASE"/>
    <property type="match status" value="1"/>
</dbReference>
<proteinExistence type="predicted"/>
<dbReference type="AlphaFoldDB" id="A0A917A0P5"/>
<feature type="domain" description="AMP-dependent synthetase/ligase" evidence="1">
    <location>
        <begin position="33"/>
        <end position="404"/>
    </location>
</feature>
<dbReference type="Pfam" id="PF00501">
    <property type="entry name" value="AMP-binding"/>
    <property type="match status" value="1"/>
</dbReference>
<gene>
    <name evidence="3" type="ORF">GCM10011529_28590</name>
</gene>
<dbReference type="InterPro" id="IPR042099">
    <property type="entry name" value="ANL_N_sf"/>
</dbReference>
<evidence type="ECO:0000259" key="1">
    <source>
        <dbReference type="Pfam" id="PF00501"/>
    </source>
</evidence>
<organism evidence="3 4">
    <name type="scientific">Sandarakinorhabdus glacialis</name>
    <dbReference type="NCBI Taxonomy" id="1614636"/>
    <lineage>
        <taxon>Bacteria</taxon>
        <taxon>Pseudomonadati</taxon>
        <taxon>Pseudomonadota</taxon>
        <taxon>Alphaproteobacteria</taxon>
        <taxon>Sphingomonadales</taxon>
        <taxon>Sphingosinicellaceae</taxon>
        <taxon>Sandarakinorhabdus</taxon>
    </lineage>
</organism>
<dbReference type="InterPro" id="IPR045851">
    <property type="entry name" value="AMP-bd_C_sf"/>
</dbReference>
<dbReference type="Gene3D" id="3.40.50.12780">
    <property type="entry name" value="N-terminal domain of ligase-like"/>
    <property type="match status" value="1"/>
</dbReference>
<accession>A0A917A0P5</accession>
<keyword evidence="4" id="KW-1185">Reference proteome</keyword>
<dbReference type="InterPro" id="IPR025110">
    <property type="entry name" value="AMP-bd_C"/>
</dbReference>
<dbReference type="Gene3D" id="3.30.300.30">
    <property type="match status" value="1"/>
</dbReference>
<protein>
    <submittedName>
        <fullName evidence="3">Acyl-CoA synthetase</fullName>
    </submittedName>
</protein>
<dbReference type="InterPro" id="IPR020845">
    <property type="entry name" value="AMP-binding_CS"/>
</dbReference>